<protein>
    <recommendedName>
        <fullName evidence="4">Cytochrome P450</fullName>
    </recommendedName>
</protein>
<dbReference type="GeneID" id="25308771"/>
<organism evidence="2 3">
    <name type="scientific">Fonsecaea pedrosoi CBS 271.37</name>
    <dbReference type="NCBI Taxonomy" id="1442368"/>
    <lineage>
        <taxon>Eukaryota</taxon>
        <taxon>Fungi</taxon>
        <taxon>Dikarya</taxon>
        <taxon>Ascomycota</taxon>
        <taxon>Pezizomycotina</taxon>
        <taxon>Eurotiomycetes</taxon>
        <taxon>Chaetothyriomycetidae</taxon>
        <taxon>Chaetothyriales</taxon>
        <taxon>Herpotrichiellaceae</taxon>
        <taxon>Fonsecaea</taxon>
    </lineage>
</organism>
<accession>A0A0D2ERF5</accession>
<dbReference type="Gene3D" id="1.10.630.10">
    <property type="entry name" value="Cytochrome P450"/>
    <property type="match status" value="1"/>
</dbReference>
<dbReference type="GO" id="GO:0004497">
    <property type="term" value="F:monooxygenase activity"/>
    <property type="evidence" value="ECO:0007669"/>
    <property type="project" value="InterPro"/>
</dbReference>
<name>A0A0D2ERF5_9EURO</name>
<dbReference type="STRING" id="1442368.A0A0D2ERF5"/>
<dbReference type="SUPFAM" id="SSF48264">
    <property type="entry name" value="Cytochrome P450"/>
    <property type="match status" value="1"/>
</dbReference>
<evidence type="ECO:0008006" key="4">
    <source>
        <dbReference type="Google" id="ProtNLM"/>
    </source>
</evidence>
<dbReference type="VEuPathDB" id="FungiDB:Z517_09281"/>
<comment type="similarity">
    <text evidence="1">Belongs to the cytochrome P450 family.</text>
</comment>
<evidence type="ECO:0000313" key="3">
    <source>
        <dbReference type="Proteomes" id="UP000053029"/>
    </source>
</evidence>
<reference evidence="2 3" key="1">
    <citation type="submission" date="2015-01" db="EMBL/GenBank/DDBJ databases">
        <title>The Genome Sequence of Fonsecaea pedrosoi CBS 271.37.</title>
        <authorList>
            <consortium name="The Broad Institute Genomics Platform"/>
            <person name="Cuomo C."/>
            <person name="de Hoog S."/>
            <person name="Gorbushina A."/>
            <person name="Stielow B."/>
            <person name="Teixiera M."/>
            <person name="Abouelleil A."/>
            <person name="Chapman S.B."/>
            <person name="Priest M."/>
            <person name="Young S.K."/>
            <person name="Wortman J."/>
            <person name="Nusbaum C."/>
            <person name="Birren B."/>
        </authorList>
    </citation>
    <scope>NUCLEOTIDE SEQUENCE [LARGE SCALE GENOMIC DNA]</scope>
    <source>
        <strain evidence="2 3">CBS 271.37</strain>
    </source>
</reference>
<dbReference type="AlphaFoldDB" id="A0A0D2ERF5"/>
<dbReference type="HOGENOM" id="CLU_863406_0_0_1"/>
<gene>
    <name evidence="2" type="ORF">Z517_09281</name>
</gene>
<dbReference type="GO" id="GO:0016705">
    <property type="term" value="F:oxidoreductase activity, acting on paired donors, with incorporation or reduction of molecular oxygen"/>
    <property type="evidence" value="ECO:0007669"/>
    <property type="project" value="InterPro"/>
</dbReference>
<dbReference type="GO" id="GO:0020037">
    <property type="term" value="F:heme binding"/>
    <property type="evidence" value="ECO:0007669"/>
    <property type="project" value="InterPro"/>
</dbReference>
<dbReference type="GO" id="GO:0005506">
    <property type="term" value="F:iron ion binding"/>
    <property type="evidence" value="ECO:0007669"/>
    <property type="project" value="InterPro"/>
</dbReference>
<dbReference type="PANTHER" id="PTHR24305">
    <property type="entry name" value="CYTOCHROME P450"/>
    <property type="match status" value="1"/>
</dbReference>
<sequence>MGEVALPTRSNLARISKSTDAALSQQLEEWNLALCDKVEDLVTGDGISGLQPEKAADPVMHAQIRAGLQQSCDVGPRSDRTTTDIRLAIASEMFDYNLSAHGTTGITITSLLFELSRNPNIQEKLRQQLWIFVPPEVTPLSPPDLGNLDGCSSLNAFVLATLRVWPLWLDNLDPRADVFAVYDGLWCKVPTSVTVELRNVRQGHSLLRDLGQVLLHLQHPDLGELSATVGIYGIAKHLHARRTVSPLITQHLLYCEHAADPEAGGKSLAGVLDKTPEFPTTGRPSSPSVETTTAVRFVYPIPPTRFTRLLTATHSQASVSSV</sequence>
<keyword evidence="3" id="KW-1185">Reference proteome</keyword>
<dbReference type="RefSeq" id="XP_013280645.1">
    <property type="nucleotide sequence ID" value="XM_013425191.1"/>
</dbReference>
<dbReference type="EMBL" id="KN846974">
    <property type="protein sequence ID" value="KIW76837.1"/>
    <property type="molecule type" value="Genomic_DNA"/>
</dbReference>
<dbReference type="PANTHER" id="PTHR24305:SF166">
    <property type="entry name" value="CYTOCHROME P450 12A4, MITOCHONDRIAL-RELATED"/>
    <property type="match status" value="1"/>
</dbReference>
<evidence type="ECO:0000313" key="2">
    <source>
        <dbReference type="EMBL" id="KIW76837.1"/>
    </source>
</evidence>
<proteinExistence type="inferred from homology"/>
<dbReference type="InterPro" id="IPR036396">
    <property type="entry name" value="Cyt_P450_sf"/>
</dbReference>
<dbReference type="Proteomes" id="UP000053029">
    <property type="component" value="Unassembled WGS sequence"/>
</dbReference>
<evidence type="ECO:0000256" key="1">
    <source>
        <dbReference type="ARBA" id="ARBA00010617"/>
    </source>
</evidence>
<dbReference type="InterPro" id="IPR050121">
    <property type="entry name" value="Cytochrome_P450_monoxygenase"/>
</dbReference>